<feature type="compositionally biased region" description="Low complexity" evidence="1">
    <location>
        <begin position="304"/>
        <end position="320"/>
    </location>
</feature>
<name>A0A0D0IWK5_9BACT</name>
<feature type="compositionally biased region" description="Basic and acidic residues" evidence="1">
    <location>
        <begin position="159"/>
        <end position="240"/>
    </location>
</feature>
<evidence type="ECO:0000313" key="4">
    <source>
        <dbReference type="Proteomes" id="UP000032046"/>
    </source>
</evidence>
<dbReference type="STRING" id="1602171.ST44_05455"/>
<protein>
    <recommendedName>
        <fullName evidence="5">DUF3300 domain-containing protein</fullName>
    </recommendedName>
</protein>
<keyword evidence="2" id="KW-0732">Signal</keyword>
<dbReference type="Proteomes" id="UP000032046">
    <property type="component" value="Unassembled WGS sequence"/>
</dbReference>
<evidence type="ECO:0000256" key="1">
    <source>
        <dbReference type="SAM" id="MobiDB-lite"/>
    </source>
</evidence>
<accession>A0A0D0IWK5</accession>
<comment type="caution">
    <text evidence="3">The sequence shown here is derived from an EMBL/GenBank/DDBJ whole genome shotgun (WGS) entry which is preliminary data.</text>
</comment>
<feature type="compositionally biased region" description="Gly residues" evidence="1">
    <location>
        <begin position="321"/>
        <end position="334"/>
    </location>
</feature>
<feature type="chain" id="PRO_5002224765" description="DUF3300 domain-containing protein" evidence="2">
    <location>
        <begin position="21"/>
        <end position="334"/>
    </location>
</feature>
<evidence type="ECO:0000256" key="2">
    <source>
        <dbReference type="SAM" id="SignalP"/>
    </source>
</evidence>
<dbReference type="EMBL" id="JXQK01000050">
    <property type="protein sequence ID" value="KIP62894.1"/>
    <property type="molecule type" value="Genomic_DNA"/>
</dbReference>
<reference evidence="3 4" key="1">
    <citation type="submission" date="2015-01" db="EMBL/GenBank/DDBJ databases">
        <title>Comparative genomics of non-oral Prevotella species.</title>
        <authorList>
            <person name="Accetto T."/>
            <person name="Nograsek B."/>
            <person name="Avgustin G."/>
        </authorList>
    </citation>
    <scope>NUCLEOTIDE SEQUENCE [LARGE SCALE GENOMIC DNA]</scope>
    <source>
        <strain evidence="3 4">P5-119</strain>
    </source>
</reference>
<dbReference type="RefSeq" id="WP_042518776.1">
    <property type="nucleotide sequence ID" value="NZ_JXQJ01000159.1"/>
</dbReference>
<feature type="signal peptide" evidence="2">
    <location>
        <begin position="1"/>
        <end position="20"/>
    </location>
</feature>
<proteinExistence type="predicted"/>
<gene>
    <name evidence="3" type="ORF">ST44_05455</name>
</gene>
<dbReference type="AlphaFoldDB" id="A0A0D0IWK5"/>
<sequence>MKRFILSMALLLTVALSTMAMSYEQARDRALFLTDKMAYELNLNDEQYEAAYEVNLDYLMSISTYDDLYGTYWTRRNMDLSYILFDWQYNAFCSAAYFYRPLIWTNGVWRFSIYVRYPNRTYFYFGRPAFYATYYGGHSWHRNGGRSWYHGRTFGPRPGESRFGMRDRYDRGDFRGQRGHDRRHDSGRYDRNNRRNDNNSGRYDRNNRRDDNNSGRYDRNNRRDDNNSGRYDRGNNRRDNNSGYRGTTPRRGTGNGTTNLSSSRTTVSQEIGRSSRGNSFNNSPTRIYRPAGGSSRPANTFTPSRSSSSNNRSAGGNSSSRGGGRSGGGGRFGR</sequence>
<feature type="region of interest" description="Disordered" evidence="1">
    <location>
        <begin position="159"/>
        <end position="334"/>
    </location>
</feature>
<evidence type="ECO:0008006" key="5">
    <source>
        <dbReference type="Google" id="ProtNLM"/>
    </source>
</evidence>
<organism evidence="3 4">
    <name type="scientific">Prevotella pectinovora</name>
    <dbReference type="NCBI Taxonomy" id="1602169"/>
    <lineage>
        <taxon>Bacteria</taxon>
        <taxon>Pseudomonadati</taxon>
        <taxon>Bacteroidota</taxon>
        <taxon>Bacteroidia</taxon>
        <taxon>Bacteroidales</taxon>
        <taxon>Prevotellaceae</taxon>
        <taxon>Prevotella</taxon>
    </lineage>
</organism>
<keyword evidence="4" id="KW-1185">Reference proteome</keyword>
<feature type="compositionally biased region" description="Low complexity" evidence="1">
    <location>
        <begin position="241"/>
        <end position="283"/>
    </location>
</feature>
<evidence type="ECO:0000313" key="3">
    <source>
        <dbReference type="EMBL" id="KIP62894.1"/>
    </source>
</evidence>